<keyword evidence="8 13" id="KW-0576">Peroxisome</keyword>
<feature type="binding site" evidence="11">
    <location>
        <begin position="255"/>
        <end position="258"/>
    </location>
    <ligand>
        <name>FAD</name>
        <dbReference type="ChEBI" id="CHEBI:57692"/>
    </ligand>
</feature>
<dbReference type="Gene3D" id="3.30.300.330">
    <property type="match status" value="1"/>
</dbReference>
<keyword evidence="16" id="KW-1185">Reference proteome</keyword>
<dbReference type="Gene3D" id="3.30.43.10">
    <property type="entry name" value="Uridine Diphospho-n-acetylenolpyruvylglucosamine Reductase, domain 2"/>
    <property type="match status" value="1"/>
</dbReference>
<dbReference type="Gene3D" id="1.10.45.10">
    <property type="entry name" value="Vanillyl-alcohol Oxidase, Chain A, domain 4"/>
    <property type="match status" value="1"/>
</dbReference>
<evidence type="ECO:0000256" key="10">
    <source>
        <dbReference type="PIRSR" id="PIRSR625650-2"/>
    </source>
</evidence>
<dbReference type="GO" id="GO:0005777">
    <property type="term" value="C:peroxisome"/>
    <property type="evidence" value="ECO:0007669"/>
    <property type="project" value="UniProtKB-SubCell"/>
</dbReference>
<organism evidence="15 16">
    <name type="scientific">Chironomus riparius</name>
    <dbReference type="NCBI Taxonomy" id="315576"/>
    <lineage>
        <taxon>Eukaryota</taxon>
        <taxon>Metazoa</taxon>
        <taxon>Ecdysozoa</taxon>
        <taxon>Arthropoda</taxon>
        <taxon>Hexapoda</taxon>
        <taxon>Insecta</taxon>
        <taxon>Pterygota</taxon>
        <taxon>Neoptera</taxon>
        <taxon>Endopterygota</taxon>
        <taxon>Diptera</taxon>
        <taxon>Nematocera</taxon>
        <taxon>Chironomoidea</taxon>
        <taxon>Chironomidae</taxon>
        <taxon>Chironominae</taxon>
        <taxon>Chironomus</taxon>
    </lineage>
</organism>
<evidence type="ECO:0000256" key="12">
    <source>
        <dbReference type="PIRSR" id="PIRSR625650-4"/>
    </source>
</evidence>
<dbReference type="PROSITE" id="PS51387">
    <property type="entry name" value="FAD_PCMH"/>
    <property type="match status" value="1"/>
</dbReference>
<dbReference type="Gene3D" id="3.30.70.3450">
    <property type="match status" value="1"/>
</dbReference>
<comment type="similarity">
    <text evidence="3 13">Belongs to the FAD-binding oxidoreductase/transferase type 4 family.</text>
</comment>
<proteinExistence type="inferred from homology"/>
<evidence type="ECO:0000256" key="1">
    <source>
        <dbReference type="ARBA" id="ARBA00004275"/>
    </source>
</evidence>
<dbReference type="Pfam" id="PF02913">
    <property type="entry name" value="FAD-oxidase_C"/>
    <property type="match status" value="1"/>
</dbReference>
<evidence type="ECO:0000256" key="11">
    <source>
        <dbReference type="PIRSR" id="PIRSR625650-3"/>
    </source>
</evidence>
<comment type="subcellular location">
    <subcellularLocation>
        <location evidence="1 13">Peroxisome</location>
    </subcellularLocation>
</comment>
<evidence type="ECO:0000256" key="13">
    <source>
        <dbReference type="RuleBase" id="RU363113"/>
    </source>
</evidence>
<keyword evidence="6 13" id="KW-0285">Flavoprotein</keyword>
<dbReference type="InterPro" id="IPR004113">
    <property type="entry name" value="FAD-bd_oxidored_4_C"/>
</dbReference>
<comment type="catalytic activity">
    <reaction evidence="13">
        <text>a long chain fatty alcohol + a 1-acylglycerone 3-phosphate = a 1-O-alkylglycerone 3-phosphate + a long-chain fatty acid + H(+)</text>
        <dbReference type="Rhea" id="RHEA:36171"/>
        <dbReference type="ChEBI" id="CHEBI:15378"/>
        <dbReference type="ChEBI" id="CHEBI:17135"/>
        <dbReference type="ChEBI" id="CHEBI:57534"/>
        <dbReference type="ChEBI" id="CHEBI:57560"/>
        <dbReference type="ChEBI" id="CHEBI:73315"/>
        <dbReference type="EC" id="2.5.1.26"/>
    </reaction>
</comment>
<dbReference type="PANTHER" id="PTHR46568:SF1">
    <property type="entry name" value="ALKYLDIHYDROXYACETONEPHOSPHATE SYNTHASE, PEROXISOMAL"/>
    <property type="match status" value="1"/>
</dbReference>
<dbReference type="InterPro" id="IPR016169">
    <property type="entry name" value="FAD-bd_PCMH_sub2"/>
</dbReference>
<dbReference type="InterPro" id="IPR006094">
    <property type="entry name" value="Oxid_FAD_bind_N"/>
</dbReference>
<evidence type="ECO:0000256" key="2">
    <source>
        <dbReference type="ARBA" id="ARBA00004670"/>
    </source>
</evidence>
<protein>
    <recommendedName>
        <fullName evidence="5 13">Alkylglycerone-phosphate synthase</fullName>
        <shortName evidence="13">Alkyl-DHAP synthase</shortName>
        <ecNumber evidence="5 13">2.5.1.26</ecNumber>
    </recommendedName>
</protein>
<feature type="binding site" evidence="10">
    <location>
        <position position="453"/>
    </location>
    <ligand>
        <name>substrate</name>
    </ligand>
</feature>
<reference evidence="15" key="1">
    <citation type="submission" date="2022-01" db="EMBL/GenBank/DDBJ databases">
        <authorList>
            <person name="King R."/>
        </authorList>
    </citation>
    <scope>NUCLEOTIDE SEQUENCE</scope>
</reference>
<evidence type="ECO:0000256" key="5">
    <source>
        <dbReference type="ARBA" id="ARBA00012385"/>
    </source>
</evidence>
<dbReference type="EMBL" id="OU895879">
    <property type="protein sequence ID" value="CAG9807227.1"/>
    <property type="molecule type" value="Genomic_DNA"/>
</dbReference>
<dbReference type="Pfam" id="PF01565">
    <property type="entry name" value="FAD_binding_4"/>
    <property type="match status" value="1"/>
</dbReference>
<name>A0A9N9WSE1_9DIPT</name>
<comment type="pathway">
    <text evidence="2 13">Glycerolipid metabolism; ether lipid biosynthesis.</text>
</comment>
<keyword evidence="13" id="KW-0808">Transferase</keyword>
<comment type="cofactor">
    <cofactor evidence="11 13">
        <name>FAD</name>
        <dbReference type="ChEBI" id="CHEBI:57692"/>
    </cofactor>
</comment>
<dbReference type="InterPro" id="IPR025650">
    <property type="entry name" value="Alkyl-DHAP_Synthase"/>
</dbReference>
<comment type="function">
    <text evidence="13">Catalyzes the exchange of an acyl for a long-chain alkyl group and the formation of the ether bond in the biosynthesis of ether phospholipids.</text>
</comment>
<dbReference type="Gene3D" id="3.30.465.10">
    <property type="match status" value="1"/>
</dbReference>
<evidence type="ECO:0000259" key="14">
    <source>
        <dbReference type="PROSITE" id="PS51387"/>
    </source>
</evidence>
<dbReference type="InterPro" id="IPR016167">
    <property type="entry name" value="FAD-bd_PCMH_sub1"/>
</dbReference>
<feature type="site" description="Important for enzyme activity" evidence="12">
    <location>
        <position position="358"/>
    </location>
</feature>
<dbReference type="SUPFAM" id="SSF56176">
    <property type="entry name" value="FAD-binding/transporter-associated domain-like"/>
    <property type="match status" value="1"/>
</dbReference>
<keyword evidence="13" id="KW-0444">Lipid biosynthesis</keyword>
<evidence type="ECO:0000256" key="4">
    <source>
        <dbReference type="ARBA" id="ARBA00011738"/>
    </source>
</evidence>
<dbReference type="GO" id="GO:0008610">
    <property type="term" value="P:lipid biosynthetic process"/>
    <property type="evidence" value="ECO:0007669"/>
    <property type="project" value="InterPro"/>
</dbReference>
<evidence type="ECO:0000256" key="3">
    <source>
        <dbReference type="ARBA" id="ARBA00008000"/>
    </source>
</evidence>
<feature type="active site" description="Proton donor/acceptor" evidence="9">
    <location>
        <position position="515"/>
    </location>
</feature>
<evidence type="ECO:0000256" key="6">
    <source>
        <dbReference type="ARBA" id="ARBA00022630"/>
    </source>
</evidence>
<dbReference type="PANTHER" id="PTHR46568">
    <property type="entry name" value="ALKYLDIHYDROXYACETONEPHOSPHATE SYNTHASE, PEROXISOMAL"/>
    <property type="match status" value="1"/>
</dbReference>
<dbReference type="GO" id="GO:0071949">
    <property type="term" value="F:FAD binding"/>
    <property type="evidence" value="ECO:0007669"/>
    <property type="project" value="InterPro"/>
</dbReference>
<feature type="domain" description="FAD-binding PCMH-type" evidence="14">
    <location>
        <begin position="141"/>
        <end position="323"/>
    </location>
</feature>
<dbReference type="EC" id="2.5.1.26" evidence="5 13"/>
<evidence type="ECO:0000313" key="16">
    <source>
        <dbReference type="Proteomes" id="UP001153620"/>
    </source>
</evidence>
<dbReference type="InterPro" id="IPR036318">
    <property type="entry name" value="FAD-bd_PCMH-like_sf"/>
</dbReference>
<dbReference type="Proteomes" id="UP001153620">
    <property type="component" value="Chromosome 3"/>
</dbReference>
<dbReference type="InterPro" id="IPR016171">
    <property type="entry name" value="Vanillyl_alc_oxidase_C-sub2"/>
</dbReference>
<accession>A0A9N9WSE1</accession>
<dbReference type="GO" id="GO:0008609">
    <property type="term" value="F:alkylglycerone-phosphate synthase activity"/>
    <property type="evidence" value="ECO:0007669"/>
    <property type="project" value="UniProtKB-EC"/>
</dbReference>
<feature type="binding site" evidence="11">
    <location>
        <begin position="307"/>
        <end position="313"/>
    </location>
    <ligand>
        <name>FAD</name>
        <dbReference type="ChEBI" id="CHEBI:57692"/>
    </ligand>
</feature>
<evidence type="ECO:0000256" key="8">
    <source>
        <dbReference type="ARBA" id="ARBA00023140"/>
    </source>
</evidence>
<dbReference type="Gene3D" id="3.30.160.650">
    <property type="match status" value="1"/>
</dbReference>
<keyword evidence="7 11" id="KW-0274">FAD</keyword>
<dbReference type="OrthoDB" id="7786253at2759"/>
<reference evidence="15" key="2">
    <citation type="submission" date="2022-10" db="EMBL/GenBank/DDBJ databases">
        <authorList>
            <consortium name="ENA_rothamsted_submissions"/>
            <consortium name="culmorum"/>
            <person name="King R."/>
        </authorList>
    </citation>
    <scope>NUCLEOTIDE SEQUENCE</scope>
</reference>
<dbReference type="AlphaFoldDB" id="A0A9N9WSE1"/>
<comment type="subunit">
    <text evidence="4 13">Homodimer.</text>
</comment>
<dbReference type="SUPFAM" id="SSF55103">
    <property type="entry name" value="FAD-linked oxidases, C-terminal domain"/>
    <property type="match status" value="1"/>
</dbReference>
<feature type="binding site" evidence="11">
    <location>
        <begin position="173"/>
        <end position="179"/>
    </location>
    <ligand>
        <name>FAD</name>
        <dbReference type="ChEBI" id="CHEBI:57692"/>
    </ligand>
</feature>
<keyword evidence="13" id="KW-0443">Lipid metabolism</keyword>
<feature type="binding site" evidence="11">
    <location>
        <begin position="242"/>
        <end position="248"/>
    </location>
    <ligand>
        <name>FAD</name>
        <dbReference type="ChEBI" id="CHEBI:57692"/>
    </ligand>
</feature>
<evidence type="ECO:0000313" key="15">
    <source>
        <dbReference type="EMBL" id="CAG9807227.1"/>
    </source>
</evidence>
<gene>
    <name evidence="15" type="ORF">CHIRRI_LOCUS10076</name>
</gene>
<sequence>MSKFDTNLTKSLDQSTIKNVESVIPKKRQDLLKWSGWGYRDSKFYPKHEEVFFSGARYPIGGDVKLPHFGDWIRRNFNLKMDDLLSQPQKPLEYPEPKLDEIFYEAIQELNIDYSITGEDRLVRCHGQTLHDIYCLRNGKFERIPDLILWPKSHEEVVKIVKLATENNICIIPFGGGTSVSGSITCPQDEKRCITVIDTTQMNRLLWLDKQNLVACFESGIVGQDLERVLQEEGLTMGHEPDSIEFSTLGGWVATRASGMKKNVYGNIEDIVIRVKMVTSKGILERNISAPRVSCGPDFNQLILGSEGTLGIVTEVVVKVRPLPPVKKYGSLVFPDFESGIRCLREIAKKRCQPASIRLMDNEQFVFGQALKLDTGIFASFVDGLKNFLLTKVKGYDLTKVSVATLLFEGDKEEVDRQEKLIYEIADQYSGLKAGETNGQKGYVLTFVIAYIRDLGLDYGIVAESFETSVPWDKCESLCRNTKAVVRQECKKHGIDHYLISCRVTQTYDAGACVYFYFGFRWNTECQNPVDLYEEIELMARNEILASGGSISHHHGIGKIRARWYKQSVSSIGVSLYKAAKMELDPRNIFGLNNLLTPEDAIDFEKLQSKL</sequence>
<dbReference type="InterPro" id="IPR016166">
    <property type="entry name" value="FAD-bd_PCMH"/>
</dbReference>
<evidence type="ECO:0000256" key="9">
    <source>
        <dbReference type="PIRSR" id="PIRSR625650-1"/>
    </source>
</evidence>
<evidence type="ECO:0000256" key="7">
    <source>
        <dbReference type="ARBA" id="ARBA00022827"/>
    </source>
</evidence>
<dbReference type="InterPro" id="IPR016164">
    <property type="entry name" value="FAD-linked_Oxase-like_C"/>
</dbReference>